<dbReference type="Proteomes" id="UP000293764">
    <property type="component" value="Unassembled WGS sequence"/>
</dbReference>
<gene>
    <name evidence="2" type="ORF">EUA98_18460</name>
</gene>
<dbReference type="EMBL" id="SDWW01000069">
    <property type="protein sequence ID" value="RYV49502.1"/>
    <property type="molecule type" value="Genomic_DNA"/>
</dbReference>
<protein>
    <submittedName>
        <fullName evidence="2">Uncharacterized protein</fullName>
    </submittedName>
</protein>
<evidence type="ECO:0000313" key="3">
    <source>
        <dbReference type="Proteomes" id="UP000293764"/>
    </source>
</evidence>
<evidence type="ECO:0000256" key="1">
    <source>
        <dbReference type="SAM" id="MobiDB-lite"/>
    </source>
</evidence>
<proteinExistence type="predicted"/>
<organism evidence="2 3">
    <name type="scientific">Pengzhenrongella frigida</name>
    <dbReference type="NCBI Taxonomy" id="1259133"/>
    <lineage>
        <taxon>Bacteria</taxon>
        <taxon>Bacillati</taxon>
        <taxon>Actinomycetota</taxon>
        <taxon>Actinomycetes</taxon>
        <taxon>Micrococcales</taxon>
        <taxon>Pengzhenrongella</taxon>
    </lineage>
</organism>
<feature type="region of interest" description="Disordered" evidence="1">
    <location>
        <begin position="27"/>
        <end position="62"/>
    </location>
</feature>
<accession>A0A4Q5MV85</accession>
<sequence>MNRLLGLCAHRALVTATVVSVQVAEANLDRRSTVRSPRTPPTGHNPGPVPPGTPDHRGNPLA</sequence>
<feature type="compositionally biased region" description="Low complexity" evidence="1">
    <location>
        <begin position="34"/>
        <end position="46"/>
    </location>
</feature>
<dbReference type="RefSeq" id="WP_130104160.1">
    <property type="nucleotide sequence ID" value="NZ_SDWW01000069.1"/>
</dbReference>
<evidence type="ECO:0000313" key="2">
    <source>
        <dbReference type="EMBL" id="RYV49502.1"/>
    </source>
</evidence>
<reference evidence="2 3" key="1">
    <citation type="submission" date="2019-01" db="EMBL/GenBank/DDBJ databases">
        <title>Novel species of Cellulomonas.</title>
        <authorList>
            <person name="Liu Q."/>
            <person name="Xin Y.-H."/>
        </authorList>
    </citation>
    <scope>NUCLEOTIDE SEQUENCE [LARGE SCALE GENOMIC DNA]</scope>
    <source>
        <strain evidence="2 3">HLT2-17</strain>
    </source>
</reference>
<name>A0A4Q5MV85_9MICO</name>
<comment type="caution">
    <text evidence="2">The sequence shown here is derived from an EMBL/GenBank/DDBJ whole genome shotgun (WGS) entry which is preliminary data.</text>
</comment>
<dbReference type="AlphaFoldDB" id="A0A4Q5MV85"/>
<keyword evidence="3" id="KW-1185">Reference proteome</keyword>